<organism evidence="1 3">
    <name type="scientific">Cerrena zonata</name>
    <dbReference type="NCBI Taxonomy" id="2478898"/>
    <lineage>
        <taxon>Eukaryota</taxon>
        <taxon>Fungi</taxon>
        <taxon>Dikarya</taxon>
        <taxon>Basidiomycota</taxon>
        <taxon>Agaricomycotina</taxon>
        <taxon>Agaricomycetes</taxon>
        <taxon>Polyporales</taxon>
        <taxon>Cerrenaceae</taxon>
        <taxon>Cerrena</taxon>
    </lineage>
</organism>
<proteinExistence type="predicted"/>
<dbReference type="Proteomes" id="UP001385951">
    <property type="component" value="Unassembled WGS sequence"/>
</dbReference>
<evidence type="ECO:0000313" key="3">
    <source>
        <dbReference type="Proteomes" id="UP001385951"/>
    </source>
</evidence>
<evidence type="ECO:0000313" key="1">
    <source>
        <dbReference type="EMBL" id="KAK7677609.1"/>
    </source>
</evidence>
<comment type="caution">
    <text evidence="1">The sequence shown here is derived from an EMBL/GenBank/DDBJ whole genome shotgun (WGS) entry which is preliminary data.</text>
</comment>
<name>A0AAW0FDY1_9APHY</name>
<sequence>MSQQANIDSVCKEYLDLLSGIDEINLSLGPELQLSQQHHPFDIASSPLQNAIHAIMVTSADLSRLRDLKFLHAVIAYSRSRFLIISSPTFARPRSNIGYIFDPNRGQADVYFRDLESEVSAILVYLRQMQPVPEHLRLHARFYAHLVRQVSQLLKDLDTVKEVERNQVKVSLYILTVSTNFLPSRSAINHALHSPLLPLNLARELAFGH</sequence>
<keyword evidence="3" id="KW-1185">Reference proteome</keyword>
<evidence type="ECO:0000313" key="2">
    <source>
        <dbReference type="EMBL" id="KAK7677615.1"/>
    </source>
</evidence>
<protein>
    <submittedName>
        <fullName evidence="1">Uncharacterized protein</fullName>
    </submittedName>
</protein>
<gene>
    <name evidence="1" type="ORF">QCA50_019420</name>
    <name evidence="2" type="ORF">QCA50_019426</name>
</gene>
<accession>A0AAW0FDY1</accession>
<reference evidence="1 3" key="1">
    <citation type="submission" date="2022-09" db="EMBL/GenBank/DDBJ databases">
        <authorList>
            <person name="Palmer J.M."/>
        </authorList>
    </citation>
    <scope>NUCLEOTIDE SEQUENCE [LARGE SCALE GENOMIC DNA]</scope>
    <source>
        <strain evidence="1 3">DSM 7382</strain>
    </source>
</reference>
<dbReference type="EMBL" id="JASBNA010000085">
    <property type="protein sequence ID" value="KAK7677615.1"/>
    <property type="molecule type" value="Genomic_DNA"/>
</dbReference>
<dbReference type="AlphaFoldDB" id="A0AAW0FDY1"/>
<dbReference type="EMBL" id="JASBNA010000085">
    <property type="protein sequence ID" value="KAK7677609.1"/>
    <property type="molecule type" value="Genomic_DNA"/>
</dbReference>